<dbReference type="EMBL" id="LBMM01005736">
    <property type="protein sequence ID" value="KMQ91246.1"/>
    <property type="molecule type" value="Genomic_DNA"/>
</dbReference>
<reference evidence="2 3" key="1">
    <citation type="submission" date="2015-04" db="EMBL/GenBank/DDBJ databases">
        <title>Lasius niger genome sequencing.</title>
        <authorList>
            <person name="Konorov E.A."/>
            <person name="Nikitin M.A."/>
            <person name="Kirill M.V."/>
            <person name="Chang P."/>
        </authorList>
    </citation>
    <scope>NUCLEOTIDE SEQUENCE [LARGE SCALE GENOMIC DNA]</scope>
    <source>
        <tissue evidence="2">Whole</tissue>
    </source>
</reference>
<protein>
    <submittedName>
        <fullName evidence="2">Uncharacterized protein</fullName>
    </submittedName>
</protein>
<evidence type="ECO:0000313" key="3">
    <source>
        <dbReference type="Proteomes" id="UP000036403"/>
    </source>
</evidence>
<dbReference type="AlphaFoldDB" id="A0A0J7KLZ5"/>
<keyword evidence="3" id="KW-1185">Reference proteome</keyword>
<sequence>MWFHANAYYSHRGQLTSISGGRSPIRNPGDALGSSQLCSPGLGNVPSTPEPSKRHYLPPGYHSQREVQSQQQPGEAFDKYATALLTLMRWAGGYTAQDQAEQLYENLDPNYQLYIRPAEATSVAEINAKAAKAPVTIERIVTLSLTTTGRTIQHRFQVLPNLGNPVLIGIDLWAKLRLNLLPPPPIAATCSAVGEISEGITPRTPDEDRRLRQFLARELAAFDTIRGPTNRTASD</sequence>
<organism evidence="2 3">
    <name type="scientific">Lasius niger</name>
    <name type="common">Black garden ant</name>
    <dbReference type="NCBI Taxonomy" id="67767"/>
    <lineage>
        <taxon>Eukaryota</taxon>
        <taxon>Metazoa</taxon>
        <taxon>Ecdysozoa</taxon>
        <taxon>Arthropoda</taxon>
        <taxon>Hexapoda</taxon>
        <taxon>Insecta</taxon>
        <taxon>Pterygota</taxon>
        <taxon>Neoptera</taxon>
        <taxon>Endopterygota</taxon>
        <taxon>Hymenoptera</taxon>
        <taxon>Apocrita</taxon>
        <taxon>Aculeata</taxon>
        <taxon>Formicoidea</taxon>
        <taxon>Formicidae</taxon>
        <taxon>Formicinae</taxon>
        <taxon>Lasius</taxon>
        <taxon>Lasius</taxon>
    </lineage>
</organism>
<dbReference type="PaxDb" id="67767-A0A0J7KLZ5"/>
<evidence type="ECO:0000256" key="1">
    <source>
        <dbReference type="SAM" id="MobiDB-lite"/>
    </source>
</evidence>
<name>A0A0J7KLZ5_LASNI</name>
<feature type="region of interest" description="Disordered" evidence="1">
    <location>
        <begin position="17"/>
        <end position="73"/>
    </location>
</feature>
<gene>
    <name evidence="2" type="ORF">RF55_8917</name>
</gene>
<dbReference type="Proteomes" id="UP000036403">
    <property type="component" value="Unassembled WGS sequence"/>
</dbReference>
<evidence type="ECO:0000313" key="2">
    <source>
        <dbReference type="EMBL" id="KMQ91246.1"/>
    </source>
</evidence>
<proteinExistence type="predicted"/>
<accession>A0A0J7KLZ5</accession>
<comment type="caution">
    <text evidence="2">The sequence shown here is derived from an EMBL/GenBank/DDBJ whole genome shotgun (WGS) entry which is preliminary data.</text>
</comment>